<sequence length="495" mass="56155">MITEVLVLLVLFALLIKASIRPSNFPPGPRGLPLVGYIPFLSKLDPEYPHLALKKLSDHYGPVAGFYLGPSQPFISVCGYRAVREALYNEDLAGRPSNAARRERTFGQRLGVIHNDGPEWQEQRRFALRHLRDLGFGRTSSEGLIREEIEDLTQEIRAHQLAHGSVDLKGLFNLSLINILWALVGGERFRRDDTRLAHLLDIVDNFVRSADFTRANIPVPDFCLRYFPSLTRKLLGLRNDLFTPLQDFIRERIREHAKDRSEDHPRDFIDVYLQEMSKRQSTDSSFHENQLIGVIIDFFIAGAETTSGSIGFALLYLLHNPDIQRQIQTELDQVCGDSLPQLAHRPSLPYTEAALMEAQRLSNITPLAVAHKALRDTQLGGYSIPRGSIVTVNLFTVHHDDESFWQDPEIFRPERHLSPDGRKLIKTDHLLPFSAGKRACLGEPLARNTYFLFTASLLKVFEFHPLPDRPLPTLKPKNGLTLSYDGFEAMVTPRS</sequence>
<dbReference type="EMBL" id="GL732535">
    <property type="protein sequence ID" value="EFX84030.1"/>
    <property type="molecule type" value="Genomic_DNA"/>
</dbReference>
<evidence type="ECO:0000313" key="11">
    <source>
        <dbReference type="EMBL" id="EFX84030.1"/>
    </source>
</evidence>
<dbReference type="eggNOG" id="KOG0156">
    <property type="taxonomic scope" value="Eukaryota"/>
</dbReference>
<evidence type="ECO:0000256" key="8">
    <source>
        <dbReference type="PIRSR" id="PIRSR602401-1"/>
    </source>
</evidence>
<evidence type="ECO:0000313" key="12">
    <source>
        <dbReference type="Proteomes" id="UP000000305"/>
    </source>
</evidence>
<proteinExistence type="inferred from homology"/>
<dbReference type="GO" id="GO:0006805">
    <property type="term" value="P:xenobiotic metabolic process"/>
    <property type="evidence" value="ECO:0000318"/>
    <property type="project" value="GO_Central"/>
</dbReference>
<dbReference type="OMA" id="PKPYYLK"/>
<evidence type="ECO:0000256" key="7">
    <source>
        <dbReference type="ARBA" id="ARBA00023033"/>
    </source>
</evidence>
<dbReference type="Proteomes" id="UP000000305">
    <property type="component" value="Unassembled WGS sequence"/>
</dbReference>
<dbReference type="PRINTS" id="PR00463">
    <property type="entry name" value="EP450I"/>
</dbReference>
<protein>
    <recommendedName>
        <fullName evidence="13">Cytochrome P450</fullName>
    </recommendedName>
</protein>
<reference evidence="11 12" key="1">
    <citation type="journal article" date="2011" name="Science">
        <title>The ecoresponsive genome of Daphnia pulex.</title>
        <authorList>
            <person name="Colbourne J.K."/>
            <person name="Pfrender M.E."/>
            <person name="Gilbert D."/>
            <person name="Thomas W.K."/>
            <person name="Tucker A."/>
            <person name="Oakley T.H."/>
            <person name="Tokishita S."/>
            <person name="Aerts A."/>
            <person name="Arnold G.J."/>
            <person name="Basu M.K."/>
            <person name="Bauer D.J."/>
            <person name="Caceres C.E."/>
            <person name="Carmel L."/>
            <person name="Casola C."/>
            <person name="Choi J.H."/>
            <person name="Detter J.C."/>
            <person name="Dong Q."/>
            <person name="Dusheyko S."/>
            <person name="Eads B.D."/>
            <person name="Frohlich T."/>
            <person name="Geiler-Samerotte K.A."/>
            <person name="Gerlach D."/>
            <person name="Hatcher P."/>
            <person name="Jogdeo S."/>
            <person name="Krijgsveld J."/>
            <person name="Kriventseva E.V."/>
            <person name="Kultz D."/>
            <person name="Laforsch C."/>
            <person name="Lindquist E."/>
            <person name="Lopez J."/>
            <person name="Manak J.R."/>
            <person name="Muller J."/>
            <person name="Pangilinan J."/>
            <person name="Patwardhan R.P."/>
            <person name="Pitluck S."/>
            <person name="Pritham E.J."/>
            <person name="Rechtsteiner A."/>
            <person name="Rho M."/>
            <person name="Rogozin I.B."/>
            <person name="Sakarya O."/>
            <person name="Salamov A."/>
            <person name="Schaack S."/>
            <person name="Shapiro H."/>
            <person name="Shiga Y."/>
            <person name="Skalitzky C."/>
            <person name="Smith Z."/>
            <person name="Souvorov A."/>
            <person name="Sung W."/>
            <person name="Tang Z."/>
            <person name="Tsuchiya D."/>
            <person name="Tu H."/>
            <person name="Vos H."/>
            <person name="Wang M."/>
            <person name="Wolf Y.I."/>
            <person name="Yamagata H."/>
            <person name="Yamada T."/>
            <person name="Ye Y."/>
            <person name="Shaw J.R."/>
            <person name="Andrews J."/>
            <person name="Crease T.J."/>
            <person name="Tang H."/>
            <person name="Lucas S.M."/>
            <person name="Robertson H.M."/>
            <person name="Bork P."/>
            <person name="Koonin E.V."/>
            <person name="Zdobnov E.M."/>
            <person name="Grigoriev I.V."/>
            <person name="Lynch M."/>
            <person name="Boore J.L."/>
        </authorList>
    </citation>
    <scope>NUCLEOTIDE SEQUENCE [LARGE SCALE GENOMIC DNA]</scope>
</reference>
<keyword evidence="3 8" id="KW-0349">Heme</keyword>
<evidence type="ECO:0000256" key="9">
    <source>
        <dbReference type="RuleBase" id="RU000461"/>
    </source>
</evidence>
<dbReference type="Pfam" id="PF00067">
    <property type="entry name" value="p450"/>
    <property type="match status" value="1"/>
</dbReference>
<evidence type="ECO:0000256" key="3">
    <source>
        <dbReference type="ARBA" id="ARBA00022617"/>
    </source>
</evidence>
<dbReference type="InParanoid" id="E9G8T4"/>
<dbReference type="Gene3D" id="1.10.630.10">
    <property type="entry name" value="Cytochrome P450"/>
    <property type="match status" value="1"/>
</dbReference>
<dbReference type="GO" id="GO:0008202">
    <property type="term" value="P:steroid metabolic process"/>
    <property type="evidence" value="ECO:0000318"/>
    <property type="project" value="GO_Central"/>
</dbReference>
<dbReference type="KEGG" id="dpx:DAPPUDRAFT_47245"/>
<dbReference type="AlphaFoldDB" id="E9G8T4"/>
<dbReference type="PhylomeDB" id="E9G8T4"/>
<dbReference type="InterPro" id="IPR050182">
    <property type="entry name" value="Cytochrome_P450_fam2"/>
</dbReference>
<dbReference type="GO" id="GO:0005737">
    <property type="term" value="C:cytoplasm"/>
    <property type="evidence" value="ECO:0000318"/>
    <property type="project" value="GO_Central"/>
</dbReference>
<keyword evidence="12" id="KW-1185">Reference proteome</keyword>
<dbReference type="InterPro" id="IPR036396">
    <property type="entry name" value="Cyt_P450_sf"/>
</dbReference>
<dbReference type="STRING" id="6669.E9G8T4"/>
<evidence type="ECO:0000256" key="6">
    <source>
        <dbReference type="ARBA" id="ARBA00023004"/>
    </source>
</evidence>
<dbReference type="GO" id="GO:0006082">
    <property type="term" value="P:organic acid metabolic process"/>
    <property type="evidence" value="ECO:0000318"/>
    <property type="project" value="GO_Central"/>
</dbReference>
<evidence type="ECO:0000256" key="5">
    <source>
        <dbReference type="ARBA" id="ARBA00023002"/>
    </source>
</evidence>
<keyword evidence="4 8" id="KW-0479">Metal-binding</keyword>
<dbReference type="PANTHER" id="PTHR24300">
    <property type="entry name" value="CYTOCHROME P450 508A4-RELATED"/>
    <property type="match status" value="1"/>
</dbReference>
<dbReference type="FunFam" id="1.10.630.10:FF:000036">
    <property type="entry name" value="CYtochrome P450 family"/>
    <property type="match status" value="1"/>
</dbReference>
<dbReference type="PROSITE" id="PS00086">
    <property type="entry name" value="CYTOCHROME_P450"/>
    <property type="match status" value="1"/>
</dbReference>
<keyword evidence="7 9" id="KW-0503">Monooxygenase</keyword>
<dbReference type="GO" id="GO:0020037">
    <property type="term" value="F:heme binding"/>
    <property type="evidence" value="ECO:0000318"/>
    <property type="project" value="GO_Central"/>
</dbReference>
<dbReference type="PRINTS" id="PR00385">
    <property type="entry name" value="P450"/>
</dbReference>
<evidence type="ECO:0000256" key="2">
    <source>
        <dbReference type="ARBA" id="ARBA00010617"/>
    </source>
</evidence>
<comment type="cofactor">
    <cofactor evidence="1 8">
        <name>heme</name>
        <dbReference type="ChEBI" id="CHEBI:30413"/>
    </cofactor>
</comment>
<evidence type="ECO:0000256" key="1">
    <source>
        <dbReference type="ARBA" id="ARBA00001971"/>
    </source>
</evidence>
<feature type="signal peptide" evidence="10">
    <location>
        <begin position="1"/>
        <end position="18"/>
    </location>
</feature>
<keyword evidence="6 8" id="KW-0408">Iron</keyword>
<dbReference type="InterPro" id="IPR002401">
    <property type="entry name" value="Cyt_P450_E_grp-I"/>
</dbReference>
<dbReference type="SUPFAM" id="SSF48264">
    <property type="entry name" value="Cytochrome P450"/>
    <property type="match status" value="1"/>
</dbReference>
<gene>
    <name evidence="11" type="ORF">DAPPUDRAFT_47245</name>
</gene>
<dbReference type="GO" id="GO:0005506">
    <property type="term" value="F:iron ion binding"/>
    <property type="evidence" value="ECO:0007669"/>
    <property type="project" value="InterPro"/>
</dbReference>
<name>E9G8T4_DAPPU</name>
<dbReference type="GO" id="GO:0016712">
    <property type="term" value="F:oxidoreductase activity, acting on paired donors, with incorporation or reduction of molecular oxygen, reduced flavin or flavoprotein as one donor, and incorporation of one atom of oxygen"/>
    <property type="evidence" value="ECO:0000318"/>
    <property type="project" value="GO_Central"/>
</dbReference>
<dbReference type="GO" id="GO:0008395">
    <property type="term" value="F:steroid hydroxylase activity"/>
    <property type="evidence" value="ECO:0000318"/>
    <property type="project" value="GO_Central"/>
</dbReference>
<dbReference type="PANTHER" id="PTHR24300:SF376">
    <property type="entry name" value="CYTOCHROME P450 15A1"/>
    <property type="match status" value="1"/>
</dbReference>
<evidence type="ECO:0000256" key="10">
    <source>
        <dbReference type="SAM" id="SignalP"/>
    </source>
</evidence>
<dbReference type="InterPro" id="IPR001128">
    <property type="entry name" value="Cyt_P450"/>
</dbReference>
<keyword evidence="10" id="KW-0732">Signal</keyword>
<comment type="similarity">
    <text evidence="2 9">Belongs to the cytochrome P450 family.</text>
</comment>
<accession>E9G8T4</accession>
<dbReference type="OrthoDB" id="3934656at2759"/>
<dbReference type="InterPro" id="IPR017972">
    <property type="entry name" value="Cyt_P450_CS"/>
</dbReference>
<dbReference type="HOGENOM" id="CLU_001570_22_0_1"/>
<keyword evidence="5 9" id="KW-0560">Oxidoreductase</keyword>
<evidence type="ECO:0008006" key="13">
    <source>
        <dbReference type="Google" id="ProtNLM"/>
    </source>
</evidence>
<feature type="binding site" description="axial binding residue" evidence="8">
    <location>
        <position position="440"/>
    </location>
    <ligand>
        <name>heme</name>
        <dbReference type="ChEBI" id="CHEBI:30413"/>
    </ligand>
    <ligandPart>
        <name>Fe</name>
        <dbReference type="ChEBI" id="CHEBI:18248"/>
    </ligandPart>
</feature>
<organism evidence="11 12">
    <name type="scientific">Daphnia pulex</name>
    <name type="common">Water flea</name>
    <dbReference type="NCBI Taxonomy" id="6669"/>
    <lineage>
        <taxon>Eukaryota</taxon>
        <taxon>Metazoa</taxon>
        <taxon>Ecdysozoa</taxon>
        <taxon>Arthropoda</taxon>
        <taxon>Crustacea</taxon>
        <taxon>Branchiopoda</taxon>
        <taxon>Diplostraca</taxon>
        <taxon>Cladocera</taxon>
        <taxon>Anomopoda</taxon>
        <taxon>Daphniidae</taxon>
        <taxon>Daphnia</taxon>
    </lineage>
</organism>
<feature type="chain" id="PRO_5003240111" description="Cytochrome P450" evidence="10">
    <location>
        <begin position="19"/>
        <end position="495"/>
    </location>
</feature>
<evidence type="ECO:0000256" key="4">
    <source>
        <dbReference type="ARBA" id="ARBA00022723"/>
    </source>
</evidence>